<evidence type="ECO:0000256" key="2">
    <source>
        <dbReference type="ARBA" id="ARBA00022448"/>
    </source>
</evidence>
<feature type="chain" id="PRO_5045883002" evidence="4">
    <location>
        <begin position="22"/>
        <end position="449"/>
    </location>
</feature>
<dbReference type="Gene3D" id="3.40.190.10">
    <property type="entry name" value="Periplasmic binding protein-like II"/>
    <property type="match status" value="2"/>
</dbReference>
<dbReference type="EMBL" id="JAWSTH010000034">
    <property type="protein sequence ID" value="MDW5595518.1"/>
    <property type="molecule type" value="Genomic_DNA"/>
</dbReference>
<feature type="signal peptide" evidence="4">
    <location>
        <begin position="1"/>
        <end position="21"/>
    </location>
</feature>
<evidence type="ECO:0000256" key="3">
    <source>
        <dbReference type="SAM" id="MobiDB-lite"/>
    </source>
</evidence>
<reference evidence="6" key="1">
    <citation type="submission" date="2023-07" db="EMBL/GenBank/DDBJ databases">
        <title>Conexibacter stalactiti sp. nov., isolated from stalactites in a lava cave and emended description of the genus Conexibacter.</title>
        <authorList>
            <person name="Lee S.D."/>
        </authorList>
    </citation>
    <scope>NUCLEOTIDE SEQUENCE [LARGE SCALE GENOMIC DNA]</scope>
    <source>
        <strain evidence="6">KCTC 39840</strain>
    </source>
</reference>
<evidence type="ECO:0000313" key="5">
    <source>
        <dbReference type="EMBL" id="MDW5595518.1"/>
    </source>
</evidence>
<name>A0ABU4HQB6_9ACTN</name>
<keyword evidence="4" id="KW-0732">Signal</keyword>
<dbReference type="PANTHER" id="PTHR43649:SF29">
    <property type="entry name" value="OSMOPROTECTIVE COMPOUNDS-BINDING PROTEIN GGTB"/>
    <property type="match status" value="1"/>
</dbReference>
<evidence type="ECO:0000256" key="1">
    <source>
        <dbReference type="ARBA" id="ARBA00008520"/>
    </source>
</evidence>
<dbReference type="InterPro" id="IPR006059">
    <property type="entry name" value="SBP"/>
</dbReference>
<proteinExistence type="inferred from homology"/>
<sequence length="449" mass="47531">MTRHRIATAAALLALAPAALAAGCGSDDDDGGSATTSGGGGATSASTTATDVSGSVSVIGIWTGDEQRSFQAVIDKFNETYPEVDVRYTSAGDNLPTVVGTAVEGGNPPDIATIAQPGLIREFQRQGALRSIDYARDTVSANYAPDFVELGTIDGRLFSFVYKGANKSTVWFNVEAFRNAGVEDPDDWDEFLTNARTIGASGIPAYSIAGADGWTLTDLFENIYLRQAGPEKYDQLSEHRIPWTDPSVRAALRTMSQVFSDRQNILGGTAGALQTEFPASVEAVFQNPARAAQVIEGDFVPGVVAETTRLRAGEGFNVYGFPEIGDSEDYVVGGGDSIATFRDTPAVRAFVEFLASTEGAATWAERGGFSSPNRTVGEDVYPDEITADIATAIAEARTFRFDMSDLAPAAFGGTPSQGEWKILQDFLADPSDINGTADKLEAAAARAYR</sequence>
<dbReference type="PANTHER" id="PTHR43649">
    <property type="entry name" value="ARABINOSE-BINDING PROTEIN-RELATED"/>
    <property type="match status" value="1"/>
</dbReference>
<evidence type="ECO:0000313" key="6">
    <source>
        <dbReference type="Proteomes" id="UP001284601"/>
    </source>
</evidence>
<comment type="caution">
    <text evidence="5">The sequence shown here is derived from an EMBL/GenBank/DDBJ whole genome shotgun (WGS) entry which is preliminary data.</text>
</comment>
<dbReference type="InterPro" id="IPR050490">
    <property type="entry name" value="Bact_solute-bd_prot1"/>
</dbReference>
<dbReference type="Proteomes" id="UP001284601">
    <property type="component" value="Unassembled WGS sequence"/>
</dbReference>
<reference evidence="5 6" key="2">
    <citation type="submission" date="2023-10" db="EMBL/GenBank/DDBJ databases">
        <authorList>
            <person name="Han X.F."/>
        </authorList>
    </citation>
    <scope>NUCLEOTIDE SEQUENCE [LARGE SCALE GENOMIC DNA]</scope>
    <source>
        <strain evidence="5 6">KCTC 39840</strain>
    </source>
</reference>
<dbReference type="RefSeq" id="WP_318597854.1">
    <property type="nucleotide sequence ID" value="NZ_JAWSTH010000034.1"/>
</dbReference>
<dbReference type="Pfam" id="PF01547">
    <property type="entry name" value="SBP_bac_1"/>
    <property type="match status" value="1"/>
</dbReference>
<dbReference type="SUPFAM" id="SSF53850">
    <property type="entry name" value="Periplasmic binding protein-like II"/>
    <property type="match status" value="1"/>
</dbReference>
<protein>
    <submittedName>
        <fullName evidence="5">ABC transporter substrate-binding protein</fullName>
    </submittedName>
</protein>
<dbReference type="PROSITE" id="PS51257">
    <property type="entry name" value="PROKAR_LIPOPROTEIN"/>
    <property type="match status" value="1"/>
</dbReference>
<keyword evidence="6" id="KW-1185">Reference proteome</keyword>
<accession>A0ABU4HQB6</accession>
<evidence type="ECO:0000256" key="4">
    <source>
        <dbReference type="SAM" id="SignalP"/>
    </source>
</evidence>
<feature type="region of interest" description="Disordered" evidence="3">
    <location>
        <begin position="24"/>
        <end position="48"/>
    </location>
</feature>
<comment type="similarity">
    <text evidence="1">Belongs to the bacterial solute-binding protein 1 family.</text>
</comment>
<gene>
    <name evidence="5" type="ORF">R7226_14305</name>
</gene>
<organism evidence="5 6">
    <name type="scientific">Conexibacter stalactiti</name>
    <dbReference type="NCBI Taxonomy" id="1940611"/>
    <lineage>
        <taxon>Bacteria</taxon>
        <taxon>Bacillati</taxon>
        <taxon>Actinomycetota</taxon>
        <taxon>Thermoleophilia</taxon>
        <taxon>Solirubrobacterales</taxon>
        <taxon>Conexibacteraceae</taxon>
        <taxon>Conexibacter</taxon>
    </lineage>
</organism>
<keyword evidence="2" id="KW-0813">Transport</keyword>